<dbReference type="InterPro" id="IPR000182">
    <property type="entry name" value="GNAT_dom"/>
</dbReference>
<name>A0A3B0RFH9_9ZZZZ</name>
<dbReference type="PROSITE" id="PS51186">
    <property type="entry name" value="GNAT"/>
    <property type="match status" value="1"/>
</dbReference>
<organism evidence="2">
    <name type="scientific">hydrothermal vent metagenome</name>
    <dbReference type="NCBI Taxonomy" id="652676"/>
    <lineage>
        <taxon>unclassified sequences</taxon>
        <taxon>metagenomes</taxon>
        <taxon>ecological metagenomes</taxon>
    </lineage>
</organism>
<reference evidence="2" key="1">
    <citation type="submission" date="2018-06" db="EMBL/GenBank/DDBJ databases">
        <authorList>
            <person name="Zhirakovskaya E."/>
        </authorList>
    </citation>
    <scope>NUCLEOTIDE SEQUENCE</scope>
</reference>
<accession>A0A3B0RFH9</accession>
<dbReference type="InterPro" id="IPR016181">
    <property type="entry name" value="Acyl_CoA_acyltransferase"/>
</dbReference>
<dbReference type="EMBL" id="UOEJ01000011">
    <property type="protein sequence ID" value="VAV90692.1"/>
    <property type="molecule type" value="Genomic_DNA"/>
</dbReference>
<dbReference type="AlphaFoldDB" id="A0A3B0RFH9"/>
<evidence type="ECO:0000313" key="2">
    <source>
        <dbReference type="EMBL" id="VAV90692.1"/>
    </source>
</evidence>
<evidence type="ECO:0000259" key="1">
    <source>
        <dbReference type="PROSITE" id="PS51186"/>
    </source>
</evidence>
<dbReference type="GO" id="GO:0016747">
    <property type="term" value="F:acyltransferase activity, transferring groups other than amino-acyl groups"/>
    <property type="evidence" value="ECO:0007669"/>
    <property type="project" value="InterPro"/>
</dbReference>
<dbReference type="SUPFAM" id="SSF55729">
    <property type="entry name" value="Acyl-CoA N-acyltransferases (Nat)"/>
    <property type="match status" value="1"/>
</dbReference>
<feature type="domain" description="N-acetyltransferase" evidence="1">
    <location>
        <begin position="18"/>
        <end position="186"/>
    </location>
</feature>
<sequence length="186" mass="21213">MSDEMKKEDTFGQKGPRLEVELVESLDNVELMQLCEVTREAISVGESFSWLTVPEEKALENYWKGVVMMRERSLFLAKMDGQISGSCQLVRPPASNEVGSFRGEIVNFFLAPWARDYGLAKEMISRVQDYAIVRGCRSLETAVRADQLAAISICEWLGMEKWGTKKRFAFVNNQFLPGYFYAKDLD</sequence>
<gene>
    <name evidence="2" type="ORF">MNBD_ALPHA01-2174</name>
</gene>
<dbReference type="CDD" id="cd04301">
    <property type="entry name" value="NAT_SF"/>
    <property type="match status" value="1"/>
</dbReference>
<dbReference type="Pfam" id="PF00583">
    <property type="entry name" value="Acetyltransf_1"/>
    <property type="match status" value="1"/>
</dbReference>
<dbReference type="Gene3D" id="3.40.630.30">
    <property type="match status" value="1"/>
</dbReference>
<protein>
    <recommendedName>
        <fullName evidence="1">N-acetyltransferase domain-containing protein</fullName>
    </recommendedName>
</protein>
<proteinExistence type="predicted"/>